<accession>N6Z033</accession>
<protein>
    <submittedName>
        <fullName evidence="2">Ethanolamine utilization protein EutP</fullName>
    </submittedName>
</protein>
<dbReference type="EMBL" id="AMXE01000073">
    <property type="protein sequence ID" value="ENO85529.1"/>
    <property type="molecule type" value="Genomic_DNA"/>
</dbReference>
<evidence type="ECO:0000313" key="2">
    <source>
        <dbReference type="EMBL" id="ENO85529.1"/>
    </source>
</evidence>
<dbReference type="GO" id="GO:0005524">
    <property type="term" value="F:ATP binding"/>
    <property type="evidence" value="ECO:0007669"/>
    <property type="project" value="UniProtKB-UniRule"/>
</dbReference>
<evidence type="ECO:0000256" key="1">
    <source>
        <dbReference type="PIRNR" id="PIRNR036409"/>
    </source>
</evidence>
<dbReference type="RefSeq" id="WP_004342444.1">
    <property type="nucleotide sequence ID" value="NZ_AMXE01000073.1"/>
</dbReference>
<organism evidence="2 3">
    <name type="scientific">Thauera linaloolentis (strain DSM 12138 / JCM 21573 / CCUG 41526 / CIP 105981 / IAM 15112 / NBRC 102519 / 47Lol)</name>
    <dbReference type="NCBI Taxonomy" id="1123367"/>
    <lineage>
        <taxon>Bacteria</taxon>
        <taxon>Pseudomonadati</taxon>
        <taxon>Pseudomonadota</taxon>
        <taxon>Betaproteobacteria</taxon>
        <taxon>Rhodocyclales</taxon>
        <taxon>Zoogloeaceae</taxon>
        <taxon>Thauera</taxon>
    </lineage>
</organism>
<proteinExistence type="inferred from homology"/>
<dbReference type="eggNOG" id="COG4917">
    <property type="taxonomic scope" value="Bacteria"/>
</dbReference>
<dbReference type="InterPro" id="IPR027417">
    <property type="entry name" value="P-loop_NTPase"/>
</dbReference>
<comment type="caution">
    <text evidence="2">The sequence shown here is derived from an EMBL/GenBank/DDBJ whole genome shotgun (WGS) entry which is preliminary data.</text>
</comment>
<dbReference type="PIRSF" id="PIRSF036409">
    <property type="entry name" value="EutP_PduV"/>
    <property type="match status" value="1"/>
</dbReference>
<sequence length="165" mass="18353">MDKSPAPSIYDPSRFVLVGPVAAGKTTLFNALIGRREAAMKTQALDYEDGIVDTPGEFFSHPRLYHALINTIADARTIVYVHGAIDFDYRLPPGLLDVNADKRLMAAITKIDLPGADPQRVEALLRAGGFSAPIFQVSVFRPETLVPFKRYLFEQERQNDHEATH</sequence>
<dbReference type="AlphaFoldDB" id="N6Z033"/>
<dbReference type="PANTHER" id="PTHR40453">
    <property type="entry name" value="PROTEIN YOEF"/>
    <property type="match status" value="1"/>
</dbReference>
<gene>
    <name evidence="2" type="ORF">C666_15210</name>
</gene>
<reference evidence="2 3" key="1">
    <citation type="submission" date="2012-09" db="EMBL/GenBank/DDBJ databases">
        <title>Draft Genome Sequences of 6 Strains from Genus Thauera.</title>
        <authorList>
            <person name="Liu B."/>
            <person name="Shapleigh J.P."/>
            <person name="Frostegard A.H."/>
        </authorList>
    </citation>
    <scope>NUCLEOTIDE SEQUENCE [LARGE SCALE GENOMIC DNA]</scope>
    <source>
        <strain evidence="3">47Lol / DSM 12138</strain>
    </source>
</reference>
<comment type="similarity">
    <text evidence="1">Belongs to the EutP/PduV family.</text>
</comment>
<dbReference type="Proteomes" id="UP000013232">
    <property type="component" value="Unassembled WGS sequence"/>
</dbReference>
<keyword evidence="1" id="KW-0547">Nucleotide-binding</keyword>
<dbReference type="CDD" id="cd00882">
    <property type="entry name" value="Ras_like_GTPase"/>
    <property type="match status" value="1"/>
</dbReference>
<dbReference type="STRING" id="1123367.GCA_000621305_00918"/>
<dbReference type="InterPro" id="IPR012381">
    <property type="entry name" value="EutP_PduV"/>
</dbReference>
<dbReference type="PANTHER" id="PTHR40453:SF2">
    <property type="entry name" value="ACETATE KINASE EUTP-RELATED"/>
    <property type="match status" value="1"/>
</dbReference>
<keyword evidence="3" id="KW-1185">Reference proteome</keyword>
<evidence type="ECO:0000313" key="3">
    <source>
        <dbReference type="Proteomes" id="UP000013232"/>
    </source>
</evidence>
<dbReference type="SUPFAM" id="SSF52540">
    <property type="entry name" value="P-loop containing nucleoside triphosphate hydrolases"/>
    <property type="match status" value="1"/>
</dbReference>
<dbReference type="GO" id="GO:0006576">
    <property type="term" value="P:biogenic amine metabolic process"/>
    <property type="evidence" value="ECO:0007669"/>
    <property type="project" value="InterPro"/>
</dbReference>
<dbReference type="Pfam" id="PF10662">
    <property type="entry name" value="PduV-EutP"/>
    <property type="match status" value="1"/>
</dbReference>
<dbReference type="Gene3D" id="3.40.50.300">
    <property type="entry name" value="P-loop containing nucleotide triphosphate hydrolases"/>
    <property type="match status" value="1"/>
</dbReference>
<dbReference type="OrthoDB" id="8586209at2"/>
<name>N6Z033_THAL4</name>